<accession>A0AAV9IMV7</accession>
<dbReference type="Pfam" id="PF02270">
    <property type="entry name" value="TFIIF_beta"/>
    <property type="match status" value="1"/>
</dbReference>
<dbReference type="PANTHER" id="PTHR10445:SF0">
    <property type="entry name" value="GENERAL TRANSCRIPTION FACTOR IIF SUBUNIT 2"/>
    <property type="match status" value="1"/>
</dbReference>
<dbReference type="GO" id="GO:0005674">
    <property type="term" value="C:transcription factor TFIIF complex"/>
    <property type="evidence" value="ECO:0007669"/>
    <property type="project" value="InterPro"/>
</dbReference>
<dbReference type="EMBL" id="JANCYU010000070">
    <property type="protein sequence ID" value="KAK4528865.1"/>
    <property type="molecule type" value="Genomic_DNA"/>
</dbReference>
<dbReference type="Gene3D" id="1.10.10.10">
    <property type="entry name" value="Winged helix-like DNA-binding domain superfamily/Winged helix DNA-binding domain"/>
    <property type="match status" value="1"/>
</dbReference>
<evidence type="ECO:0000256" key="1">
    <source>
        <dbReference type="SAM" id="MobiDB-lite"/>
    </source>
</evidence>
<gene>
    <name evidence="3" type="ORF">GAYE_SCF65G6812</name>
</gene>
<keyword evidence="4" id="KW-1185">Reference proteome</keyword>
<reference evidence="3 4" key="1">
    <citation type="submission" date="2022-07" db="EMBL/GenBank/DDBJ databases">
        <title>Genome-wide signatures of adaptation to extreme environments.</title>
        <authorList>
            <person name="Cho C.H."/>
            <person name="Yoon H.S."/>
        </authorList>
    </citation>
    <scope>NUCLEOTIDE SEQUENCE [LARGE SCALE GENOMIC DNA]</scope>
    <source>
        <strain evidence="3 4">108.79 E11</strain>
    </source>
</reference>
<sequence length="281" mass="32582">MSSARTGQVDNSCISKRILVLKLPSSALSQLEESCLRNKPKPYLLLSKDEKKEGDKLVLVFEQSRVEERQIKFYPEKPSMMVFSQTKDDETGKVKIEGTVERQGFVAASPLDQVMWKHRKLSQKLKPNRVTNLLDQDSLLSAQEETLAPGEYWKVATDVEERKRKKMDRRVVETGNDDWKENCLWKIFQLFERKPRWSFRELNDEIQIPANRLKTIVNQVCQMHRSGPMRGQYELKDEYKTKQQRDESAADAAALLKESQAASTPGSIDDLLPLGKYRRYQ</sequence>
<evidence type="ECO:0000259" key="2">
    <source>
        <dbReference type="Pfam" id="PF02270"/>
    </source>
</evidence>
<feature type="compositionally biased region" description="Basic and acidic residues" evidence="1">
    <location>
        <begin position="239"/>
        <end position="248"/>
    </location>
</feature>
<dbReference type="SUPFAM" id="SSF46785">
    <property type="entry name" value="Winged helix' DNA-binding domain"/>
    <property type="match status" value="1"/>
</dbReference>
<dbReference type="Proteomes" id="UP001300502">
    <property type="component" value="Unassembled WGS sequence"/>
</dbReference>
<name>A0AAV9IMV7_9RHOD</name>
<dbReference type="AlphaFoldDB" id="A0AAV9IMV7"/>
<feature type="region of interest" description="Disordered" evidence="1">
    <location>
        <begin position="239"/>
        <end position="272"/>
    </location>
</feature>
<dbReference type="InterPro" id="IPR040450">
    <property type="entry name" value="TFIIF_beta_HTH"/>
</dbReference>
<evidence type="ECO:0000313" key="4">
    <source>
        <dbReference type="Proteomes" id="UP001300502"/>
    </source>
</evidence>
<proteinExistence type="predicted"/>
<dbReference type="InterPro" id="IPR036390">
    <property type="entry name" value="WH_DNA-bd_sf"/>
</dbReference>
<feature type="domain" description="TFIIF beta subunit HTH" evidence="2">
    <location>
        <begin position="184"/>
        <end position="240"/>
    </location>
</feature>
<dbReference type="InterPro" id="IPR036388">
    <property type="entry name" value="WH-like_DNA-bd_sf"/>
</dbReference>
<comment type="caution">
    <text evidence="3">The sequence shown here is derived from an EMBL/GenBank/DDBJ whole genome shotgun (WGS) entry which is preliminary data.</text>
</comment>
<dbReference type="InterPro" id="IPR003196">
    <property type="entry name" value="TFIIF_beta"/>
</dbReference>
<dbReference type="GO" id="GO:0006367">
    <property type="term" value="P:transcription initiation at RNA polymerase II promoter"/>
    <property type="evidence" value="ECO:0007669"/>
    <property type="project" value="InterPro"/>
</dbReference>
<evidence type="ECO:0000313" key="3">
    <source>
        <dbReference type="EMBL" id="KAK4528865.1"/>
    </source>
</evidence>
<organism evidence="3 4">
    <name type="scientific">Galdieria yellowstonensis</name>
    <dbReference type="NCBI Taxonomy" id="3028027"/>
    <lineage>
        <taxon>Eukaryota</taxon>
        <taxon>Rhodophyta</taxon>
        <taxon>Bangiophyceae</taxon>
        <taxon>Galdieriales</taxon>
        <taxon>Galdieriaceae</taxon>
        <taxon>Galdieria</taxon>
    </lineage>
</organism>
<protein>
    <recommendedName>
        <fullName evidence="2">TFIIF beta subunit HTH domain-containing protein</fullName>
    </recommendedName>
</protein>
<dbReference type="PANTHER" id="PTHR10445">
    <property type="entry name" value="GENERAL TRANSCRIPTION FACTOR IIF SUBUNIT 2"/>
    <property type="match status" value="1"/>
</dbReference>